<reference evidence="3" key="1">
    <citation type="journal article" date="2019" name="Int. J. Syst. Evol. Microbiol.">
        <title>The Global Catalogue of Microorganisms (GCM) 10K type strain sequencing project: providing services to taxonomists for standard genome sequencing and annotation.</title>
        <authorList>
            <consortium name="The Broad Institute Genomics Platform"/>
            <consortium name="The Broad Institute Genome Sequencing Center for Infectious Disease"/>
            <person name="Wu L."/>
            <person name="Ma J."/>
        </authorList>
    </citation>
    <scope>NUCLEOTIDE SEQUENCE [LARGE SCALE GENOMIC DNA]</scope>
    <source>
        <strain evidence="3">CCM 8875</strain>
    </source>
</reference>
<proteinExistence type="predicted"/>
<protein>
    <submittedName>
        <fullName evidence="2">Uncharacterized protein</fullName>
    </submittedName>
</protein>
<evidence type="ECO:0000313" key="3">
    <source>
        <dbReference type="Proteomes" id="UP001597302"/>
    </source>
</evidence>
<feature type="chain" id="PRO_5046873030" evidence="1">
    <location>
        <begin position="24"/>
        <end position="94"/>
    </location>
</feature>
<keyword evidence="1" id="KW-0732">Signal</keyword>
<keyword evidence="3" id="KW-1185">Reference proteome</keyword>
<name>A0ABW4DWA9_9RHOB</name>
<feature type="signal peptide" evidence="1">
    <location>
        <begin position="1"/>
        <end position="23"/>
    </location>
</feature>
<organism evidence="2 3">
    <name type="scientific">Paracoccus nototheniae</name>
    <dbReference type="NCBI Taxonomy" id="2489002"/>
    <lineage>
        <taxon>Bacteria</taxon>
        <taxon>Pseudomonadati</taxon>
        <taxon>Pseudomonadota</taxon>
        <taxon>Alphaproteobacteria</taxon>
        <taxon>Rhodobacterales</taxon>
        <taxon>Paracoccaceae</taxon>
        <taxon>Paracoccus</taxon>
    </lineage>
</organism>
<gene>
    <name evidence="2" type="ORF">ACFQ5P_03665</name>
</gene>
<evidence type="ECO:0000256" key="1">
    <source>
        <dbReference type="SAM" id="SignalP"/>
    </source>
</evidence>
<accession>A0ABW4DWA9</accession>
<comment type="caution">
    <text evidence="2">The sequence shown here is derived from an EMBL/GenBank/DDBJ whole genome shotgun (WGS) entry which is preliminary data.</text>
</comment>
<dbReference type="RefSeq" id="WP_131574885.1">
    <property type="nucleotide sequence ID" value="NZ_CBCSAJ010000084.1"/>
</dbReference>
<sequence length="94" mass="10600">MTVTRWTVMPFAVVALFATPPLADQPGPFEAMASEWLLSGQGLPRDYRLRLMQMDSADRLQAIIYLRRIGLLTEHPWPLNDLLRPAAPLSEPAE</sequence>
<dbReference type="EMBL" id="JBHTOQ010000004">
    <property type="protein sequence ID" value="MFD1480385.1"/>
    <property type="molecule type" value="Genomic_DNA"/>
</dbReference>
<dbReference type="Proteomes" id="UP001597302">
    <property type="component" value="Unassembled WGS sequence"/>
</dbReference>
<evidence type="ECO:0000313" key="2">
    <source>
        <dbReference type="EMBL" id="MFD1480385.1"/>
    </source>
</evidence>